<dbReference type="PANTHER" id="PTHR38590">
    <property type="entry name" value="BLL0828 PROTEIN"/>
    <property type="match status" value="1"/>
</dbReference>
<reference evidence="3 4" key="1">
    <citation type="submission" date="2018-05" db="EMBL/GenBank/DDBJ databases">
        <title>Genome of Sphingosinicella humi QZX222.</title>
        <authorList>
            <person name="Qiao Z."/>
            <person name="Wang G."/>
        </authorList>
    </citation>
    <scope>NUCLEOTIDE SEQUENCE [LARGE SCALE GENOMIC DNA]</scope>
    <source>
        <strain evidence="3 4">QZX222</strain>
    </source>
</reference>
<dbReference type="InterPro" id="IPR007569">
    <property type="entry name" value="DUF559"/>
</dbReference>
<dbReference type="CDD" id="cd01038">
    <property type="entry name" value="Endonuclease_DUF559"/>
    <property type="match status" value="1"/>
</dbReference>
<dbReference type="Proteomes" id="UP000245916">
    <property type="component" value="Unassembled WGS sequence"/>
</dbReference>
<evidence type="ECO:0000256" key="1">
    <source>
        <dbReference type="SAM" id="MobiDB-lite"/>
    </source>
</evidence>
<dbReference type="SUPFAM" id="SSF52980">
    <property type="entry name" value="Restriction endonuclease-like"/>
    <property type="match status" value="1"/>
</dbReference>
<feature type="compositionally biased region" description="Low complexity" evidence="1">
    <location>
        <begin position="21"/>
        <end position="31"/>
    </location>
</feature>
<evidence type="ECO:0000313" key="3">
    <source>
        <dbReference type="EMBL" id="PWG02437.1"/>
    </source>
</evidence>
<accession>A0A2U2J263</accession>
<protein>
    <recommendedName>
        <fullName evidence="2">DUF559 domain-containing protein</fullName>
    </recommendedName>
</protein>
<dbReference type="Pfam" id="PF04480">
    <property type="entry name" value="DUF559"/>
    <property type="match status" value="1"/>
</dbReference>
<comment type="caution">
    <text evidence="3">The sequence shown here is derived from an EMBL/GenBank/DDBJ whole genome shotgun (WGS) entry which is preliminary data.</text>
</comment>
<dbReference type="InterPro" id="IPR047216">
    <property type="entry name" value="Endonuclease_DUF559_bact"/>
</dbReference>
<dbReference type="OrthoDB" id="9798754at2"/>
<dbReference type="AlphaFoldDB" id="A0A2U2J263"/>
<feature type="region of interest" description="Disordered" evidence="1">
    <location>
        <begin position="135"/>
        <end position="164"/>
    </location>
</feature>
<feature type="domain" description="DUF559" evidence="2">
    <location>
        <begin position="32"/>
        <end position="133"/>
    </location>
</feature>
<name>A0A2U2J263_9SPHN</name>
<gene>
    <name evidence="3" type="ORF">DF286_05820</name>
</gene>
<evidence type="ECO:0000313" key="4">
    <source>
        <dbReference type="Proteomes" id="UP000245916"/>
    </source>
</evidence>
<evidence type="ECO:0000259" key="2">
    <source>
        <dbReference type="Pfam" id="PF04480"/>
    </source>
</evidence>
<organism evidence="3 4">
    <name type="scientific">Allosphingosinicella humi</name>
    <dbReference type="NCBI Taxonomy" id="2068657"/>
    <lineage>
        <taxon>Bacteria</taxon>
        <taxon>Pseudomonadati</taxon>
        <taxon>Pseudomonadota</taxon>
        <taxon>Alphaproteobacteria</taxon>
        <taxon>Sphingomonadales</taxon>
        <taxon>Sphingomonadaceae</taxon>
        <taxon>Allosphingosinicella</taxon>
    </lineage>
</organism>
<dbReference type="EMBL" id="QFFF01000001">
    <property type="protein sequence ID" value="PWG02437.1"/>
    <property type="molecule type" value="Genomic_DNA"/>
</dbReference>
<feature type="region of interest" description="Disordered" evidence="1">
    <location>
        <begin position="1"/>
        <end position="38"/>
    </location>
</feature>
<dbReference type="InterPro" id="IPR011335">
    <property type="entry name" value="Restrct_endonuc-II-like"/>
</dbReference>
<dbReference type="Gene3D" id="3.40.960.10">
    <property type="entry name" value="VSR Endonuclease"/>
    <property type="match status" value="1"/>
</dbReference>
<keyword evidence="4" id="KW-1185">Reference proteome</keyword>
<sequence>MYDGDPRPSPLVGEGLGRGGRSAAQRASALGRAKHMRSHPTDAEHRLWQILRAKRLAGWKFRRQPPIGPYTPDFVCHAAKLIVEADGGQHSEEKDGRRDAWLKSEGFRILRFWNNDIFNNEEGVLTAILSALEASDAASSRDGRTPLPNPSPTRGEGPDGASHA</sequence>
<proteinExistence type="predicted"/>
<dbReference type="PANTHER" id="PTHR38590:SF1">
    <property type="entry name" value="BLL0828 PROTEIN"/>
    <property type="match status" value="1"/>
</dbReference>